<organism evidence="1 2">
    <name type="scientific">Sungouiella intermedia</name>
    <dbReference type="NCBI Taxonomy" id="45354"/>
    <lineage>
        <taxon>Eukaryota</taxon>
        <taxon>Fungi</taxon>
        <taxon>Dikarya</taxon>
        <taxon>Ascomycota</taxon>
        <taxon>Saccharomycotina</taxon>
        <taxon>Pichiomycetes</taxon>
        <taxon>Metschnikowiaceae</taxon>
        <taxon>Sungouiella</taxon>
    </lineage>
</organism>
<sequence length="64" mass="7080">MFQLVLIVDLRHHACIGAKAPNNMGKKAFFTANLIWKGISKRGVYNSRNADHTSKPMAVPLTSI</sequence>
<evidence type="ECO:0000313" key="1">
    <source>
        <dbReference type="EMBL" id="SGZ55028.1"/>
    </source>
</evidence>
<protein>
    <submittedName>
        <fullName evidence="1">CIC11C00000004059</fullName>
    </submittedName>
</protein>
<dbReference type="AlphaFoldDB" id="A0A1L0DEQ9"/>
<evidence type="ECO:0000313" key="2">
    <source>
        <dbReference type="Proteomes" id="UP000182259"/>
    </source>
</evidence>
<name>A0A1L0DEQ9_9ASCO</name>
<accession>A0A1L0DEQ9</accession>
<proteinExistence type="predicted"/>
<gene>
    <name evidence="1" type="ORF">SAMEA4029009_CIC11G00000004059</name>
</gene>
<dbReference type="EMBL" id="LT635767">
    <property type="protein sequence ID" value="SGZ55028.1"/>
    <property type="molecule type" value="Genomic_DNA"/>
</dbReference>
<dbReference type="Proteomes" id="UP000182259">
    <property type="component" value="Chromosome IV"/>
</dbReference>
<reference evidence="1 2" key="1">
    <citation type="submission" date="2016-10" db="EMBL/GenBank/DDBJ databases">
        <authorList>
            <person name="de Groot N.N."/>
        </authorList>
    </citation>
    <scope>NUCLEOTIDE SEQUENCE [LARGE SCALE GENOMIC DNA]</scope>
    <source>
        <strain evidence="1 2">PYCC 4715</strain>
    </source>
</reference>